<reference evidence="2" key="1">
    <citation type="journal article" date="2022" name="Arch. Microbiol.">
        <title>Microbulbifer okhotskensis sp. nov., isolated from a deep bottom sediment of the Okhotsk Sea.</title>
        <authorList>
            <person name="Romanenko L."/>
            <person name="Kurilenko V."/>
            <person name="Otstavnykh N."/>
            <person name="Velansky P."/>
            <person name="Isaeva M."/>
            <person name="Mikhailov V."/>
        </authorList>
    </citation>
    <scope>NUCLEOTIDE SEQUENCE</scope>
    <source>
        <strain evidence="2">OS29</strain>
    </source>
</reference>
<feature type="transmembrane region" description="Helical" evidence="1">
    <location>
        <begin position="67"/>
        <end position="91"/>
    </location>
</feature>
<dbReference type="Proteomes" id="UP001139028">
    <property type="component" value="Unassembled WGS sequence"/>
</dbReference>
<keyword evidence="3" id="KW-1185">Reference proteome</keyword>
<proteinExistence type="predicted"/>
<keyword evidence="1" id="KW-0812">Transmembrane</keyword>
<dbReference type="Gene3D" id="1.25.40.10">
    <property type="entry name" value="Tetratricopeptide repeat domain"/>
    <property type="match status" value="1"/>
</dbReference>
<name>A0A9X2ELY3_9GAMM</name>
<accession>A0A9X2ELY3</accession>
<evidence type="ECO:0000313" key="3">
    <source>
        <dbReference type="Proteomes" id="UP001139028"/>
    </source>
</evidence>
<sequence>MADSCHYHTSTDASWQCQPCRRHYCSECIPGARANYHGQGPDCPLCRVHLEYIGTSNSAKPFWQMGLFYFIYALKPGPLTVMALAAVGSLAVTSLGLLSIVALVAIVAVVSRYNLLVIEKLAGGQLEAPALTDALDGNGAVLLLKIIGMTLFAGFIGYKLVQITGSENVLQLYAITLSLLAPAAMIVLAVEHSLRSAINPIKLLHFTLIIGWPYWLLWLTTSVISAAPNYLIVIVADKLPGWLVPPFIAASTSYFYIVTSAIMGYICLSRQQKLGIVAELDDDENYLEENEFLRARAQAEAQIYMREGDFKAARQALVEGLRRFPNDEVLNERYYRLLLATQDQKALQELGPHILEKFVQINRPHKAAELYLATEPAPPLRKPEVRHALAQVLYQQHKYPLAAQLLNNLHKEPYPQLDAAYLLLAQVYMDGLNREDLAVKLLQFVRQKFPDSTLRPQIDTLWKVLNDTVRAH</sequence>
<feature type="transmembrane region" description="Helical" evidence="1">
    <location>
        <begin position="97"/>
        <end position="118"/>
    </location>
</feature>
<feature type="transmembrane region" description="Helical" evidence="1">
    <location>
        <begin position="203"/>
        <end position="227"/>
    </location>
</feature>
<feature type="transmembrane region" description="Helical" evidence="1">
    <location>
        <begin position="170"/>
        <end position="191"/>
    </location>
</feature>
<evidence type="ECO:0008006" key="4">
    <source>
        <dbReference type="Google" id="ProtNLM"/>
    </source>
</evidence>
<feature type="transmembrane region" description="Helical" evidence="1">
    <location>
        <begin position="139"/>
        <end position="158"/>
    </location>
</feature>
<evidence type="ECO:0000313" key="2">
    <source>
        <dbReference type="EMBL" id="MCO1334682.1"/>
    </source>
</evidence>
<organism evidence="2 3">
    <name type="scientific">Microbulbifer okhotskensis</name>
    <dbReference type="NCBI Taxonomy" id="2926617"/>
    <lineage>
        <taxon>Bacteria</taxon>
        <taxon>Pseudomonadati</taxon>
        <taxon>Pseudomonadota</taxon>
        <taxon>Gammaproteobacteria</taxon>
        <taxon>Cellvibrionales</taxon>
        <taxon>Microbulbiferaceae</taxon>
        <taxon>Microbulbifer</taxon>
    </lineage>
</organism>
<dbReference type="InterPro" id="IPR011990">
    <property type="entry name" value="TPR-like_helical_dom_sf"/>
</dbReference>
<keyword evidence="1" id="KW-1133">Transmembrane helix</keyword>
<protein>
    <recommendedName>
        <fullName evidence="4">Tetratricopeptide repeat-containing protein</fullName>
    </recommendedName>
</protein>
<dbReference type="SUPFAM" id="SSF48452">
    <property type="entry name" value="TPR-like"/>
    <property type="match status" value="1"/>
</dbReference>
<comment type="caution">
    <text evidence="2">The sequence shown here is derived from an EMBL/GenBank/DDBJ whole genome shotgun (WGS) entry which is preliminary data.</text>
</comment>
<dbReference type="RefSeq" id="WP_252466281.1">
    <property type="nucleotide sequence ID" value="NZ_JALBWM010000035.1"/>
</dbReference>
<keyword evidence="1" id="KW-0472">Membrane</keyword>
<dbReference type="AlphaFoldDB" id="A0A9X2ELY3"/>
<feature type="transmembrane region" description="Helical" evidence="1">
    <location>
        <begin position="247"/>
        <end position="268"/>
    </location>
</feature>
<evidence type="ECO:0000256" key="1">
    <source>
        <dbReference type="SAM" id="Phobius"/>
    </source>
</evidence>
<gene>
    <name evidence="2" type="ORF">MO867_10055</name>
</gene>
<dbReference type="EMBL" id="JALBWM010000035">
    <property type="protein sequence ID" value="MCO1334682.1"/>
    <property type="molecule type" value="Genomic_DNA"/>
</dbReference>